<dbReference type="Proteomes" id="UP001178507">
    <property type="component" value="Unassembled WGS sequence"/>
</dbReference>
<dbReference type="EMBL" id="CAUJNA010003804">
    <property type="protein sequence ID" value="CAJ1410060.1"/>
    <property type="molecule type" value="Genomic_DNA"/>
</dbReference>
<feature type="transmembrane region" description="Helical" evidence="1">
    <location>
        <begin position="32"/>
        <end position="54"/>
    </location>
</feature>
<dbReference type="AlphaFoldDB" id="A0AA36NEW2"/>
<accession>A0AA36NEW2</accession>
<evidence type="ECO:0000313" key="2">
    <source>
        <dbReference type="EMBL" id="CAJ1410060.1"/>
    </source>
</evidence>
<reference evidence="2" key="1">
    <citation type="submission" date="2023-08" db="EMBL/GenBank/DDBJ databases">
        <authorList>
            <person name="Chen Y."/>
            <person name="Shah S."/>
            <person name="Dougan E. K."/>
            <person name="Thang M."/>
            <person name="Chan C."/>
        </authorList>
    </citation>
    <scope>NUCLEOTIDE SEQUENCE</scope>
</reference>
<keyword evidence="1" id="KW-1133">Transmembrane helix</keyword>
<sequence length="336" mass="37954">MASTEPLIATDAEESGCRATIRKYCKKFFEGLLIIFLVVFILAWIVQAFCYFWATTWTGCTPNNLKGYAYPGGGGNASFNVLPKHSLLAERPPVWYGDSFEVIPSNEASSVGGAPVGVWWQTWGPIFPTYTYEDNANSQTTLYMRRKLLRIGQCHVIARCDGTGPVITFTEGLNWFSNRLRKFFQMNQAMSYKIYVDDKLVAIAEETQLGFQSMTFRSVDEGRSAVASSVLQSRHFHGQYDEWLVDNKDKEENVLPYYVSSATTLLFAFYTLHQDRRKVKAEESSDKHHSDSPKFLAAEVRNVSAVSNLSTALPVNKLPEEVIIPVLTKNDTDRFI</sequence>
<keyword evidence="1" id="KW-0472">Membrane</keyword>
<keyword evidence="3" id="KW-1185">Reference proteome</keyword>
<comment type="caution">
    <text evidence="2">The sequence shown here is derived from an EMBL/GenBank/DDBJ whole genome shotgun (WGS) entry which is preliminary data.</text>
</comment>
<name>A0AA36NEW2_9DINO</name>
<proteinExistence type="predicted"/>
<evidence type="ECO:0000256" key="1">
    <source>
        <dbReference type="SAM" id="Phobius"/>
    </source>
</evidence>
<organism evidence="2 3">
    <name type="scientific">Effrenium voratum</name>
    <dbReference type="NCBI Taxonomy" id="2562239"/>
    <lineage>
        <taxon>Eukaryota</taxon>
        <taxon>Sar</taxon>
        <taxon>Alveolata</taxon>
        <taxon>Dinophyceae</taxon>
        <taxon>Suessiales</taxon>
        <taxon>Symbiodiniaceae</taxon>
        <taxon>Effrenium</taxon>
    </lineage>
</organism>
<keyword evidence="1" id="KW-0812">Transmembrane</keyword>
<evidence type="ECO:0000313" key="3">
    <source>
        <dbReference type="Proteomes" id="UP001178507"/>
    </source>
</evidence>
<gene>
    <name evidence="2" type="ORF">EVOR1521_LOCUS31002</name>
</gene>
<protein>
    <submittedName>
        <fullName evidence="2">Uncharacterized protein</fullName>
    </submittedName>
</protein>